<evidence type="ECO:0000313" key="2">
    <source>
        <dbReference type="EMBL" id="GIX65326.1"/>
    </source>
</evidence>
<evidence type="ECO:0000313" key="3">
    <source>
        <dbReference type="Proteomes" id="UP001497744"/>
    </source>
</evidence>
<gene>
    <name evidence="2" type="ORF">BcabD6B2_47610</name>
</gene>
<comment type="caution">
    <text evidence="2">The sequence shown here is derived from an EMBL/GenBank/DDBJ whole genome shotgun (WGS) entry which is preliminary data.</text>
</comment>
<proteinExistence type="predicted"/>
<dbReference type="AlphaFoldDB" id="A0AAV4LYP2"/>
<name>A0AAV4LYP2_BABCB</name>
<accession>A0AAV4LYP2</accession>
<dbReference type="EMBL" id="BPLF01000004">
    <property type="protein sequence ID" value="GIX65326.1"/>
    <property type="molecule type" value="Genomic_DNA"/>
</dbReference>
<keyword evidence="3" id="KW-1185">Reference proteome</keyword>
<organism evidence="2 3">
    <name type="scientific">Babesia caballi</name>
    <dbReference type="NCBI Taxonomy" id="5871"/>
    <lineage>
        <taxon>Eukaryota</taxon>
        <taxon>Sar</taxon>
        <taxon>Alveolata</taxon>
        <taxon>Apicomplexa</taxon>
        <taxon>Aconoidasida</taxon>
        <taxon>Piroplasmida</taxon>
        <taxon>Babesiidae</taxon>
        <taxon>Babesia</taxon>
    </lineage>
</organism>
<reference evidence="2 3" key="1">
    <citation type="submission" date="2021-06" db="EMBL/GenBank/DDBJ databases">
        <title>Genome sequence of Babesia caballi.</title>
        <authorList>
            <person name="Yamagishi J."/>
            <person name="Kidaka T."/>
            <person name="Ochi A."/>
        </authorList>
    </citation>
    <scope>NUCLEOTIDE SEQUENCE [LARGE SCALE GENOMIC DNA]</scope>
    <source>
        <strain evidence="2">USDA-D6B2</strain>
    </source>
</reference>
<sequence length="344" mass="37310">MSSGKTSLTIPPTNLKEAIDWVLRVSGRDSGQDDNGAIKGLAKEVKNLLDKDAGVVAQGILEVMGETFDKVVEGLNKLHGQNSISTFVLRGLLKKVRTNLEHVSDYGSAASPALIKKLCGLLQKDVESPGHGPIRKFAEGLKTFVETNNGIFKSQYVYAYNNSDAPWPTQPGEKERCAYIFLGLLPLVFYFLPYLYAKCTTQGDWHSESLSNGKLTIFMESDAVGFKAKLETSKQGKDVTTRIGEKCFQEIKNAYESANPSYGHFIKHYESRARALSSTISDSPLLKCFAVASPFFTPNETYDVQSTIPVSPSFLGYSGTAALAGGAYGFNLGGLGTLMSALLA</sequence>
<dbReference type="GeneID" id="94196807"/>
<feature type="transmembrane region" description="Helical" evidence="1">
    <location>
        <begin position="177"/>
        <end position="196"/>
    </location>
</feature>
<protein>
    <submittedName>
        <fullName evidence="2">Variant erythrocyte surface antigen-1 family protein</fullName>
    </submittedName>
</protein>
<keyword evidence="1" id="KW-0812">Transmembrane</keyword>
<dbReference type="RefSeq" id="XP_067717395.1">
    <property type="nucleotide sequence ID" value="XM_067861294.1"/>
</dbReference>
<keyword evidence="1" id="KW-0472">Membrane</keyword>
<dbReference type="Proteomes" id="UP001497744">
    <property type="component" value="Unassembled WGS sequence"/>
</dbReference>
<evidence type="ECO:0000256" key="1">
    <source>
        <dbReference type="SAM" id="Phobius"/>
    </source>
</evidence>
<keyword evidence="1" id="KW-1133">Transmembrane helix</keyword>